<dbReference type="FunFam" id="2.60.40.10:FF:000495">
    <property type="entry name" value="Periplasmic beta-glucosidase"/>
    <property type="match status" value="1"/>
</dbReference>
<dbReference type="GO" id="GO:0008422">
    <property type="term" value="F:beta-glucosidase activity"/>
    <property type="evidence" value="ECO:0007669"/>
    <property type="project" value="UniProtKB-EC"/>
</dbReference>
<dbReference type="Proteomes" id="UP001244207">
    <property type="component" value="Unassembled WGS sequence"/>
</dbReference>
<dbReference type="EMBL" id="JAHMHS010000018">
    <property type="protein sequence ID" value="KAK1728348.1"/>
    <property type="molecule type" value="Genomic_DNA"/>
</dbReference>
<proteinExistence type="inferred from homology"/>
<accession>A0AAD8UV44</accession>
<dbReference type="PANTHER" id="PTHR42715:SF27">
    <property type="entry name" value="BETA-GLUCOSIDASE-RELATED"/>
    <property type="match status" value="1"/>
</dbReference>
<organism evidence="7 8">
    <name type="scientific">Glomerella acutata</name>
    <name type="common">Colletotrichum acutatum</name>
    <dbReference type="NCBI Taxonomy" id="27357"/>
    <lineage>
        <taxon>Eukaryota</taxon>
        <taxon>Fungi</taxon>
        <taxon>Dikarya</taxon>
        <taxon>Ascomycota</taxon>
        <taxon>Pezizomycotina</taxon>
        <taxon>Sordariomycetes</taxon>
        <taxon>Hypocreomycetidae</taxon>
        <taxon>Glomerellales</taxon>
        <taxon>Glomerellaceae</taxon>
        <taxon>Colletotrichum</taxon>
        <taxon>Colletotrichum acutatum species complex</taxon>
    </lineage>
</organism>
<keyword evidence="5" id="KW-0326">Glycosidase</keyword>
<dbReference type="Pfam" id="PF14310">
    <property type="entry name" value="Fn3-like"/>
    <property type="match status" value="1"/>
</dbReference>
<sequence length="114" mass="12944">MQVSSSRVHISIANTGRMAGAEVVRLYISYSTTSPKSRFSRPVRSLMGFEKVFLQPGEKRRVSIPIDRYSTAVWDEKRNSWCCERGRYTASIVAGGTILDGSFELERDMFWNGL</sequence>
<reference evidence="7" key="1">
    <citation type="submission" date="2021-12" db="EMBL/GenBank/DDBJ databases">
        <title>Comparative genomics, transcriptomics and evolutionary studies reveal genomic signatures of adaptation to plant cell wall in hemibiotrophic fungi.</title>
        <authorList>
            <consortium name="DOE Joint Genome Institute"/>
            <person name="Baroncelli R."/>
            <person name="Diaz J.F."/>
            <person name="Benocci T."/>
            <person name="Peng M."/>
            <person name="Battaglia E."/>
            <person name="Haridas S."/>
            <person name="Andreopoulos W."/>
            <person name="Labutti K."/>
            <person name="Pangilinan J."/>
            <person name="Floch G.L."/>
            <person name="Makela M.R."/>
            <person name="Henrissat B."/>
            <person name="Grigoriev I.V."/>
            <person name="Crouch J.A."/>
            <person name="De Vries R.P."/>
            <person name="Sukno S.A."/>
            <person name="Thon M.R."/>
        </authorList>
    </citation>
    <scope>NUCLEOTIDE SEQUENCE</scope>
    <source>
        <strain evidence="7">CBS 112980</strain>
    </source>
</reference>
<dbReference type="GO" id="GO:0009251">
    <property type="term" value="P:glucan catabolic process"/>
    <property type="evidence" value="ECO:0007669"/>
    <property type="project" value="TreeGrafter"/>
</dbReference>
<evidence type="ECO:0000256" key="4">
    <source>
        <dbReference type="ARBA" id="ARBA00022801"/>
    </source>
</evidence>
<dbReference type="RefSeq" id="XP_060368403.1">
    <property type="nucleotide sequence ID" value="XM_060501282.1"/>
</dbReference>
<dbReference type="PANTHER" id="PTHR42715">
    <property type="entry name" value="BETA-GLUCOSIDASE"/>
    <property type="match status" value="1"/>
</dbReference>
<name>A0AAD8UV44_GLOAC</name>
<dbReference type="GeneID" id="85385181"/>
<dbReference type="AlphaFoldDB" id="A0AAD8UV44"/>
<dbReference type="InterPro" id="IPR026891">
    <property type="entry name" value="Fn3-like"/>
</dbReference>
<evidence type="ECO:0000313" key="8">
    <source>
        <dbReference type="Proteomes" id="UP001244207"/>
    </source>
</evidence>
<evidence type="ECO:0000256" key="3">
    <source>
        <dbReference type="ARBA" id="ARBA00012744"/>
    </source>
</evidence>
<protein>
    <recommendedName>
        <fullName evidence="3">beta-glucosidase</fullName>
        <ecNumber evidence="3">3.2.1.21</ecNumber>
    </recommendedName>
</protein>
<dbReference type="EC" id="3.2.1.21" evidence="3"/>
<evidence type="ECO:0000259" key="6">
    <source>
        <dbReference type="SMART" id="SM01217"/>
    </source>
</evidence>
<evidence type="ECO:0000256" key="1">
    <source>
        <dbReference type="ARBA" id="ARBA00000448"/>
    </source>
</evidence>
<dbReference type="Gene3D" id="2.60.40.10">
    <property type="entry name" value="Immunoglobulins"/>
    <property type="match status" value="1"/>
</dbReference>
<evidence type="ECO:0000313" key="7">
    <source>
        <dbReference type="EMBL" id="KAK1728348.1"/>
    </source>
</evidence>
<comment type="caution">
    <text evidence="7">The sequence shown here is derived from an EMBL/GenBank/DDBJ whole genome shotgun (WGS) entry which is preliminary data.</text>
</comment>
<dbReference type="SMART" id="SM01217">
    <property type="entry name" value="Fn3_like"/>
    <property type="match status" value="1"/>
</dbReference>
<keyword evidence="8" id="KW-1185">Reference proteome</keyword>
<gene>
    <name evidence="7" type="ORF">BDZ83DRAFT_141585</name>
</gene>
<comment type="similarity">
    <text evidence="2">Belongs to the glycosyl hydrolase 3 family.</text>
</comment>
<keyword evidence="4" id="KW-0378">Hydrolase</keyword>
<dbReference type="InterPro" id="IPR013783">
    <property type="entry name" value="Ig-like_fold"/>
</dbReference>
<comment type="catalytic activity">
    <reaction evidence="1">
        <text>Hydrolysis of terminal, non-reducing beta-D-glucosyl residues with release of beta-D-glucose.</text>
        <dbReference type="EC" id="3.2.1.21"/>
    </reaction>
</comment>
<evidence type="ECO:0000256" key="2">
    <source>
        <dbReference type="ARBA" id="ARBA00005336"/>
    </source>
</evidence>
<feature type="domain" description="Fibronectin type III-like" evidence="6">
    <location>
        <begin position="22"/>
        <end position="96"/>
    </location>
</feature>
<dbReference type="InterPro" id="IPR050288">
    <property type="entry name" value="Cellulose_deg_GH3"/>
</dbReference>
<evidence type="ECO:0000256" key="5">
    <source>
        <dbReference type="ARBA" id="ARBA00023295"/>
    </source>
</evidence>